<dbReference type="InterPro" id="IPR032466">
    <property type="entry name" value="Metal_Hydrolase"/>
</dbReference>
<dbReference type="GO" id="GO:0016831">
    <property type="term" value="F:carboxy-lyase activity"/>
    <property type="evidence" value="ECO:0007669"/>
    <property type="project" value="UniProtKB-KW"/>
</dbReference>
<gene>
    <name evidence="6" type="ORF">PROQFM164_S01g002851</name>
</gene>
<keyword evidence="6" id="KW-0378">Hydrolase</keyword>
<dbReference type="GO" id="GO:0016787">
    <property type="term" value="F:hydrolase activity"/>
    <property type="evidence" value="ECO:0007669"/>
    <property type="project" value="UniProtKB-KW"/>
</dbReference>
<dbReference type="GO" id="GO:0005737">
    <property type="term" value="C:cytoplasm"/>
    <property type="evidence" value="ECO:0007669"/>
    <property type="project" value="TreeGrafter"/>
</dbReference>
<keyword evidence="1 3" id="KW-0210">Decarboxylase</keyword>
<keyword evidence="4" id="KW-0732">Signal</keyword>
<feature type="signal peptide" evidence="4">
    <location>
        <begin position="1"/>
        <end position="25"/>
    </location>
</feature>
<name>W6PYD6_PENRF</name>
<protein>
    <submittedName>
        <fullName evidence="6">Amidohydrolase 2</fullName>
    </submittedName>
</protein>
<evidence type="ECO:0000313" key="7">
    <source>
        <dbReference type="Proteomes" id="UP000030686"/>
    </source>
</evidence>
<dbReference type="STRING" id="1365484.W6PYD6"/>
<evidence type="ECO:0000259" key="5">
    <source>
        <dbReference type="Pfam" id="PF04909"/>
    </source>
</evidence>
<proteinExistence type="inferred from homology"/>
<dbReference type="InterPro" id="IPR032465">
    <property type="entry name" value="ACMSD"/>
</dbReference>
<organism evidence="6 7">
    <name type="scientific">Penicillium roqueforti (strain FM164)</name>
    <dbReference type="NCBI Taxonomy" id="1365484"/>
    <lineage>
        <taxon>Eukaryota</taxon>
        <taxon>Fungi</taxon>
        <taxon>Dikarya</taxon>
        <taxon>Ascomycota</taxon>
        <taxon>Pezizomycotina</taxon>
        <taxon>Eurotiomycetes</taxon>
        <taxon>Eurotiomycetidae</taxon>
        <taxon>Eurotiales</taxon>
        <taxon>Aspergillaceae</taxon>
        <taxon>Penicillium</taxon>
    </lineage>
</organism>
<keyword evidence="7" id="KW-1185">Reference proteome</keyword>
<comment type="similarity">
    <text evidence="3">Belongs to the metallo-dependent hydrolases superfamily.</text>
</comment>
<dbReference type="Pfam" id="PF04909">
    <property type="entry name" value="Amidohydro_2"/>
    <property type="match status" value="1"/>
</dbReference>
<evidence type="ECO:0000256" key="2">
    <source>
        <dbReference type="ARBA" id="ARBA00023239"/>
    </source>
</evidence>
<dbReference type="OMA" id="IDVHSHV"/>
<dbReference type="PANTHER" id="PTHR21240:SF28">
    <property type="entry name" value="ISO-OROTATE DECARBOXYLASE (EUROFUNG)"/>
    <property type="match status" value="1"/>
</dbReference>
<dbReference type="GO" id="GO:0019748">
    <property type="term" value="P:secondary metabolic process"/>
    <property type="evidence" value="ECO:0007669"/>
    <property type="project" value="TreeGrafter"/>
</dbReference>
<evidence type="ECO:0000256" key="4">
    <source>
        <dbReference type="SAM" id="SignalP"/>
    </source>
</evidence>
<dbReference type="AlphaFoldDB" id="W6PYD6"/>
<feature type="chain" id="PRO_5004879260" evidence="4">
    <location>
        <begin position="26"/>
        <end position="357"/>
    </location>
</feature>
<evidence type="ECO:0000313" key="6">
    <source>
        <dbReference type="EMBL" id="CDM29040.1"/>
    </source>
</evidence>
<dbReference type="OrthoDB" id="2832284at2759"/>
<dbReference type="Proteomes" id="UP000030686">
    <property type="component" value="Unassembled WGS sequence"/>
</dbReference>
<dbReference type="EMBL" id="HG792015">
    <property type="protein sequence ID" value="CDM29040.1"/>
    <property type="molecule type" value="Genomic_DNA"/>
</dbReference>
<sequence>MILMPSLLQNLLLTIPLACLASSHAISDSLGSNYKIDVHSHVVPSIWKEELISAGYPVKNGTLYTDGFPVPDWTLDAHISTMDSLGVNYSTISVSAPGVFFLKDAKKAKSLARSVNLLLHKYTRTHPTRLGALCLLPLPYVGEAVEELKFCLDTLGFVGVGLYTNANGTYLGDKALDPVFSALHKRNASVFVHPASPDCTSVAQGWPIPMTEYPFDTVRAIENLLLTGQRAQYPDIKMIFAHGGGAIPFLATRIAGMASLSWLGGLSVVESLAQLAGYYFDTASSTSAIQLTALKSFVGVDQIVTGTDYPYVPISQATSGLAAIEGNGNFTAVEMSQIDTLNALTIFPRIIKALKLS</sequence>
<dbReference type="PANTHER" id="PTHR21240">
    <property type="entry name" value="2-AMINO-3-CARBOXYLMUCONATE-6-SEMIALDEHYDE DECARBOXYLASE"/>
    <property type="match status" value="1"/>
</dbReference>
<feature type="domain" description="Amidohydrolase-related" evidence="5">
    <location>
        <begin position="36"/>
        <end position="316"/>
    </location>
</feature>
<dbReference type="SUPFAM" id="SSF51556">
    <property type="entry name" value="Metallo-dependent hydrolases"/>
    <property type="match status" value="1"/>
</dbReference>
<keyword evidence="2 3" id="KW-0456">Lyase</keyword>
<accession>W6PYD6</accession>
<dbReference type="InterPro" id="IPR006680">
    <property type="entry name" value="Amidohydro-rel"/>
</dbReference>
<evidence type="ECO:0000256" key="1">
    <source>
        <dbReference type="ARBA" id="ARBA00022793"/>
    </source>
</evidence>
<dbReference type="Gene3D" id="3.20.20.140">
    <property type="entry name" value="Metal-dependent hydrolases"/>
    <property type="match status" value="1"/>
</dbReference>
<reference evidence="6" key="1">
    <citation type="journal article" date="2014" name="Nat. Commun.">
        <title>Multiple recent horizontal transfers of a large genomic region in cheese making fungi.</title>
        <authorList>
            <person name="Cheeseman K."/>
            <person name="Ropars J."/>
            <person name="Renault P."/>
            <person name="Dupont J."/>
            <person name="Gouzy J."/>
            <person name="Branca A."/>
            <person name="Abraham A.L."/>
            <person name="Ceppi M."/>
            <person name="Conseiller E."/>
            <person name="Debuchy R."/>
            <person name="Malagnac F."/>
            <person name="Goarin A."/>
            <person name="Silar P."/>
            <person name="Lacoste S."/>
            <person name="Sallet E."/>
            <person name="Bensimon A."/>
            <person name="Giraud T."/>
            <person name="Brygoo Y."/>
        </authorList>
    </citation>
    <scope>NUCLEOTIDE SEQUENCE [LARGE SCALE GENOMIC DNA]</scope>
    <source>
        <strain evidence="6">FM164</strain>
    </source>
</reference>
<evidence type="ECO:0000256" key="3">
    <source>
        <dbReference type="RuleBase" id="RU366045"/>
    </source>
</evidence>